<dbReference type="AlphaFoldDB" id="E6QVV5"/>
<dbReference type="EMBL" id="CABR01000138">
    <property type="protein sequence ID" value="CBI11378.1"/>
    <property type="molecule type" value="Genomic_DNA"/>
</dbReference>
<feature type="transmembrane region" description="Helical" evidence="1">
    <location>
        <begin position="20"/>
        <end position="44"/>
    </location>
</feature>
<keyword evidence="1" id="KW-1133">Transmembrane helix</keyword>
<sequence>MIYAITKNALNKFIHIIELVIAWSTLALTAVLIFHLIGNVVAIVSTLTVPSAAIDVRGVITEAFDIMIMLEIAQIFIRLEDKQRLNVALILDTAILFAVRESILGLYGHLSSAASSEFAAAIFVTLRIAYSFKKSTKHADST</sequence>
<keyword evidence="1" id="KW-0472">Membrane</keyword>
<organism evidence="2">
    <name type="scientific">mine drainage metagenome</name>
    <dbReference type="NCBI Taxonomy" id="410659"/>
    <lineage>
        <taxon>unclassified sequences</taxon>
        <taxon>metagenomes</taxon>
        <taxon>ecological metagenomes</taxon>
    </lineage>
</organism>
<keyword evidence="1" id="KW-0812">Transmembrane</keyword>
<protein>
    <recommendedName>
        <fullName evidence="3">Phosphate-starvation-inducible E</fullName>
    </recommendedName>
</protein>
<reference evidence="2" key="1">
    <citation type="submission" date="2009-10" db="EMBL/GenBank/DDBJ databases">
        <title>Diversity of trophic interactions inside an arsenic-rich microbial ecosystem.</title>
        <authorList>
            <person name="Bertin P.N."/>
            <person name="Heinrich-Salmeron A."/>
            <person name="Pelletier E."/>
            <person name="Goulhen-Chollet F."/>
            <person name="Arsene-Ploetze F."/>
            <person name="Gallien S."/>
            <person name="Calteau A."/>
            <person name="Vallenet D."/>
            <person name="Casiot C."/>
            <person name="Chane-Woon-Ming B."/>
            <person name="Giloteaux L."/>
            <person name="Barakat M."/>
            <person name="Bonnefoy V."/>
            <person name="Bruneel O."/>
            <person name="Chandler M."/>
            <person name="Cleiss J."/>
            <person name="Duran R."/>
            <person name="Elbaz-Poulichet F."/>
            <person name="Fonknechten N."/>
            <person name="Lauga B."/>
            <person name="Mornico D."/>
            <person name="Ortet P."/>
            <person name="Schaeffer C."/>
            <person name="Siguier P."/>
            <person name="Alexander Thil Smith A."/>
            <person name="Van Dorsselaer A."/>
            <person name="Weissenbach J."/>
            <person name="Medigue C."/>
            <person name="Le Paslier D."/>
        </authorList>
    </citation>
    <scope>NUCLEOTIDE SEQUENCE</scope>
</reference>
<comment type="caution">
    <text evidence="2">The sequence shown here is derived from an EMBL/GenBank/DDBJ whole genome shotgun (WGS) entry which is preliminary data.</text>
</comment>
<accession>E6QVV5</accession>
<name>E6QVV5_9ZZZZ</name>
<evidence type="ECO:0008006" key="3">
    <source>
        <dbReference type="Google" id="ProtNLM"/>
    </source>
</evidence>
<evidence type="ECO:0000313" key="2">
    <source>
        <dbReference type="EMBL" id="CBI11378.1"/>
    </source>
</evidence>
<evidence type="ECO:0000256" key="1">
    <source>
        <dbReference type="SAM" id="Phobius"/>
    </source>
</evidence>
<gene>
    <name evidence="2" type="ORF">CARN7_2201</name>
</gene>
<proteinExistence type="predicted"/>